<dbReference type="EMBL" id="BAAARY010000001">
    <property type="protein sequence ID" value="GAA2512302.1"/>
    <property type="molecule type" value="Genomic_DNA"/>
</dbReference>
<protein>
    <recommendedName>
        <fullName evidence="4">Concanavalin A-like lectin/glucanase superfamily protein</fullName>
    </recommendedName>
</protein>
<dbReference type="CDD" id="cd00110">
    <property type="entry name" value="LamG"/>
    <property type="match status" value="1"/>
</dbReference>
<evidence type="ECO:0000313" key="3">
    <source>
        <dbReference type="Proteomes" id="UP001499978"/>
    </source>
</evidence>
<name>A0ABP6ABH8_9ACTN</name>
<evidence type="ECO:0000256" key="1">
    <source>
        <dbReference type="SAM" id="MobiDB-lite"/>
    </source>
</evidence>
<comment type="caution">
    <text evidence="2">The sequence shown here is derived from an EMBL/GenBank/DDBJ whole genome shotgun (WGS) entry which is preliminary data.</text>
</comment>
<dbReference type="InterPro" id="IPR013320">
    <property type="entry name" value="ConA-like_dom_sf"/>
</dbReference>
<sequence length="284" mass="29092">MTSSPPSLGPLTRLPRGLATVARARAAGAGLAALAGLLGLVAAATAACGGSPPVATPDPPGAAATPPETTDGRAEAALAGATPSTVVFTFDRARPLAVDRGLRQVASGGAQVRFVPSPTGLAAQFPPRCRVRKCPRAILEHNNPAAFNSGLRPIRFGASVLMTRADTAPGANVVQKGYSTNGGSQFKLQVDGGAGRPSCVLANGRAIYRLVAPVTVADGRWHHLACLRSGGQLLMTVDGSTWRRPIPASLALRNNQPLRIGGKNALAGNDQFAGRVDNVFVTLY</sequence>
<dbReference type="Gene3D" id="2.60.120.200">
    <property type="match status" value="1"/>
</dbReference>
<evidence type="ECO:0000313" key="2">
    <source>
        <dbReference type="EMBL" id="GAA2512302.1"/>
    </source>
</evidence>
<gene>
    <name evidence="2" type="ORF">GCM10010201_04480</name>
</gene>
<keyword evidence="3" id="KW-1185">Reference proteome</keyword>
<dbReference type="InterPro" id="IPR001791">
    <property type="entry name" value="Laminin_G"/>
</dbReference>
<proteinExistence type="predicted"/>
<dbReference type="Pfam" id="PF13385">
    <property type="entry name" value="Laminin_G_3"/>
    <property type="match status" value="1"/>
</dbReference>
<dbReference type="SUPFAM" id="SSF49899">
    <property type="entry name" value="Concanavalin A-like lectins/glucanases"/>
    <property type="match status" value="1"/>
</dbReference>
<feature type="region of interest" description="Disordered" evidence="1">
    <location>
        <begin position="52"/>
        <end position="71"/>
    </location>
</feature>
<evidence type="ECO:0008006" key="4">
    <source>
        <dbReference type="Google" id="ProtNLM"/>
    </source>
</evidence>
<accession>A0ABP6ABH8</accession>
<dbReference type="Proteomes" id="UP001499978">
    <property type="component" value="Unassembled WGS sequence"/>
</dbReference>
<reference evidence="3" key="1">
    <citation type="journal article" date="2019" name="Int. J. Syst. Evol. Microbiol.">
        <title>The Global Catalogue of Microorganisms (GCM) 10K type strain sequencing project: providing services to taxonomists for standard genome sequencing and annotation.</title>
        <authorList>
            <consortium name="The Broad Institute Genomics Platform"/>
            <consortium name="The Broad Institute Genome Sequencing Center for Infectious Disease"/>
            <person name="Wu L."/>
            <person name="Ma J."/>
        </authorList>
    </citation>
    <scope>NUCLEOTIDE SEQUENCE [LARGE SCALE GENOMIC DNA]</scope>
    <source>
        <strain evidence="3">JCM 3367</strain>
    </source>
</reference>
<organism evidence="2 3">
    <name type="scientific">Pilimelia columellifera subsp. columellifera</name>
    <dbReference type="NCBI Taxonomy" id="706583"/>
    <lineage>
        <taxon>Bacteria</taxon>
        <taxon>Bacillati</taxon>
        <taxon>Actinomycetota</taxon>
        <taxon>Actinomycetes</taxon>
        <taxon>Micromonosporales</taxon>
        <taxon>Micromonosporaceae</taxon>
        <taxon>Pilimelia</taxon>
    </lineage>
</organism>